<evidence type="ECO:0000256" key="2">
    <source>
        <dbReference type="ARBA" id="ARBA00022692"/>
    </source>
</evidence>
<dbReference type="STRING" id="716928.GCA_000261485_04710"/>
<dbReference type="KEGG" id="esj:SJ05684_b54260"/>
<comment type="subcellular location">
    <subcellularLocation>
        <location evidence="1">Membrane</location>
        <topology evidence="1">Multi-pass membrane protein</topology>
    </subcellularLocation>
</comment>
<dbReference type="Proteomes" id="UP000217211">
    <property type="component" value="Plasmid pSJ05684b"/>
</dbReference>
<gene>
    <name evidence="6" type="ORF">SJ05684_b54260</name>
</gene>
<feature type="transmembrane region" description="Helical" evidence="5">
    <location>
        <begin position="88"/>
        <end position="108"/>
    </location>
</feature>
<evidence type="ECO:0000313" key="6">
    <source>
        <dbReference type="EMBL" id="ASY66408.1"/>
    </source>
</evidence>
<keyword evidence="6" id="KW-0614">Plasmid</keyword>
<evidence type="ECO:0000256" key="5">
    <source>
        <dbReference type="SAM" id="Phobius"/>
    </source>
</evidence>
<name>A0A249PKF4_9HYPH</name>
<feature type="transmembrane region" description="Helical" evidence="5">
    <location>
        <begin position="24"/>
        <end position="42"/>
    </location>
</feature>
<geneLocation type="plasmid" evidence="7">
    <name>psj05684b</name>
</geneLocation>
<dbReference type="AlphaFoldDB" id="A0A249PKF4"/>
<protein>
    <submittedName>
        <fullName evidence="6">Membrane protein</fullName>
    </submittedName>
</protein>
<dbReference type="EMBL" id="CP023068">
    <property type="protein sequence ID" value="ASY66408.1"/>
    <property type="molecule type" value="Genomic_DNA"/>
</dbReference>
<dbReference type="GO" id="GO:0016020">
    <property type="term" value="C:membrane"/>
    <property type="evidence" value="ECO:0007669"/>
    <property type="project" value="UniProtKB-SubCell"/>
</dbReference>
<dbReference type="Pfam" id="PF07681">
    <property type="entry name" value="DoxX"/>
    <property type="match status" value="1"/>
</dbReference>
<organism evidence="6 7">
    <name type="scientific">Sinorhizobium sojae CCBAU 05684</name>
    <dbReference type="NCBI Taxonomy" id="716928"/>
    <lineage>
        <taxon>Bacteria</taxon>
        <taxon>Pseudomonadati</taxon>
        <taxon>Pseudomonadota</taxon>
        <taxon>Alphaproteobacteria</taxon>
        <taxon>Hyphomicrobiales</taxon>
        <taxon>Rhizobiaceae</taxon>
        <taxon>Sinorhizobium/Ensifer group</taxon>
        <taxon>Sinorhizobium</taxon>
    </lineage>
</organism>
<keyword evidence="2 5" id="KW-0812">Transmembrane</keyword>
<keyword evidence="3 5" id="KW-1133">Transmembrane helix</keyword>
<sequence length="153" mass="16720">MMSLFSLEKHLAGRFRPGLADRRILFIGLLALCSAYIQGPLTKIFDFPGAIAEMEHFGLHPAPIFAVGVIVFELSMSALILAGIFRWAAALALAVFTLAATFIALRFWELPPGMERSMAMNGFFEHVGLVGAFTLVAWHELREHGASGKGRTS</sequence>
<keyword evidence="7" id="KW-1185">Reference proteome</keyword>
<proteinExistence type="predicted"/>
<keyword evidence="4 5" id="KW-0472">Membrane</keyword>
<feature type="transmembrane region" description="Helical" evidence="5">
    <location>
        <begin position="123"/>
        <end position="141"/>
    </location>
</feature>
<dbReference type="eggNOG" id="COG2259">
    <property type="taxonomic scope" value="Bacteria"/>
</dbReference>
<evidence type="ECO:0000313" key="7">
    <source>
        <dbReference type="Proteomes" id="UP000217211"/>
    </source>
</evidence>
<accession>A0A249PKF4</accession>
<feature type="transmembrane region" description="Helical" evidence="5">
    <location>
        <begin position="62"/>
        <end position="81"/>
    </location>
</feature>
<reference evidence="6 7" key="1">
    <citation type="submission" date="2017-08" db="EMBL/GenBank/DDBJ databases">
        <title>Multipartite genome sequences of Sinorhizobium species nodulating soybeans.</title>
        <authorList>
            <person name="Tian C.F."/>
        </authorList>
    </citation>
    <scope>NUCLEOTIDE SEQUENCE [LARGE SCALE GENOMIC DNA]</scope>
    <source>
        <strain evidence="6 7">CCBAU 05684</strain>
        <plasmid evidence="7">psj05684b</plasmid>
    </source>
</reference>
<evidence type="ECO:0000256" key="4">
    <source>
        <dbReference type="ARBA" id="ARBA00023136"/>
    </source>
</evidence>
<evidence type="ECO:0000256" key="3">
    <source>
        <dbReference type="ARBA" id="ARBA00022989"/>
    </source>
</evidence>
<evidence type="ECO:0000256" key="1">
    <source>
        <dbReference type="ARBA" id="ARBA00004141"/>
    </source>
</evidence>
<dbReference type="InterPro" id="IPR032808">
    <property type="entry name" value="DoxX"/>
</dbReference>